<evidence type="ECO:0000256" key="9">
    <source>
        <dbReference type="ARBA" id="ARBA00030944"/>
    </source>
</evidence>
<dbReference type="SUPFAM" id="SSF50022">
    <property type="entry name" value="ISP domain"/>
    <property type="match status" value="1"/>
</dbReference>
<dbReference type="InterPro" id="IPR036922">
    <property type="entry name" value="Rieske_2Fe-2S_sf"/>
</dbReference>
<protein>
    <recommendedName>
        <fullName evidence="9">Rieske-type oxygenase</fullName>
    </recommendedName>
</protein>
<evidence type="ECO:0000259" key="12">
    <source>
        <dbReference type="PROSITE" id="PS51296"/>
    </source>
</evidence>
<dbReference type="InterPro" id="IPR050584">
    <property type="entry name" value="Cholesterol_7-desaturase"/>
</dbReference>
<dbReference type="PANTHER" id="PTHR21266">
    <property type="entry name" value="IRON-SULFUR DOMAIN CONTAINING PROTEIN"/>
    <property type="match status" value="1"/>
</dbReference>
<dbReference type="GO" id="GO:0016705">
    <property type="term" value="F:oxidoreductase activity, acting on paired donors, with incorporation or reduction of molecular oxygen"/>
    <property type="evidence" value="ECO:0007669"/>
    <property type="project" value="UniProtKB-ARBA"/>
</dbReference>
<dbReference type="GO" id="GO:0008203">
    <property type="term" value="P:cholesterol metabolic process"/>
    <property type="evidence" value="ECO:0007669"/>
    <property type="project" value="InterPro"/>
</dbReference>
<keyword evidence="8" id="KW-0443">Lipid metabolism</keyword>
<keyword evidence="5" id="KW-0560">Oxidoreductase</keyword>
<evidence type="ECO:0000256" key="2">
    <source>
        <dbReference type="ARBA" id="ARBA00022714"/>
    </source>
</evidence>
<evidence type="ECO:0000256" key="6">
    <source>
        <dbReference type="ARBA" id="ARBA00023004"/>
    </source>
</evidence>
<name>A0A2S0KD51_9ACTN</name>
<dbReference type="Proteomes" id="UP000239814">
    <property type="component" value="Chromosome"/>
</dbReference>
<organism evidence="13 14">
    <name type="scientific">Gordonia iterans</name>
    <dbReference type="NCBI Taxonomy" id="1004901"/>
    <lineage>
        <taxon>Bacteria</taxon>
        <taxon>Bacillati</taxon>
        <taxon>Actinomycetota</taxon>
        <taxon>Actinomycetes</taxon>
        <taxon>Mycobacteriales</taxon>
        <taxon>Gordoniaceae</taxon>
        <taxon>Gordonia</taxon>
    </lineage>
</organism>
<evidence type="ECO:0000256" key="7">
    <source>
        <dbReference type="ARBA" id="ARBA00023014"/>
    </source>
</evidence>
<dbReference type="InterPro" id="IPR017941">
    <property type="entry name" value="Rieske_2Fe-2S"/>
</dbReference>
<dbReference type="Gene3D" id="3.90.380.10">
    <property type="entry name" value="Naphthalene 1,2-dioxygenase Alpha Subunit, Chain A, domain 1"/>
    <property type="match status" value="1"/>
</dbReference>
<dbReference type="OrthoDB" id="5243643at2"/>
<proteinExistence type="predicted"/>
<dbReference type="GO" id="GO:0046872">
    <property type="term" value="F:metal ion binding"/>
    <property type="evidence" value="ECO:0007669"/>
    <property type="project" value="UniProtKB-KW"/>
</dbReference>
<keyword evidence="14" id="KW-1185">Reference proteome</keyword>
<dbReference type="AlphaFoldDB" id="A0A2S0KD51"/>
<dbReference type="Gene3D" id="2.102.10.10">
    <property type="entry name" value="Rieske [2Fe-2S] iron-sulphur domain"/>
    <property type="match status" value="1"/>
</dbReference>
<evidence type="ECO:0000256" key="1">
    <source>
        <dbReference type="ARBA" id="ARBA00001962"/>
    </source>
</evidence>
<dbReference type="SUPFAM" id="SSF55961">
    <property type="entry name" value="Bet v1-like"/>
    <property type="match status" value="1"/>
</dbReference>
<feature type="region of interest" description="Disordered" evidence="11">
    <location>
        <begin position="371"/>
        <end position="396"/>
    </location>
</feature>
<feature type="domain" description="Rieske" evidence="12">
    <location>
        <begin position="24"/>
        <end position="126"/>
    </location>
</feature>
<evidence type="ECO:0000256" key="8">
    <source>
        <dbReference type="ARBA" id="ARBA00023221"/>
    </source>
</evidence>
<accession>A0A2S0KD51</accession>
<keyword evidence="8" id="KW-0753">Steroid metabolism</keyword>
<evidence type="ECO:0000256" key="10">
    <source>
        <dbReference type="ARBA" id="ARBA00046982"/>
    </source>
</evidence>
<reference evidence="13 14" key="1">
    <citation type="submission" date="2018-03" db="EMBL/GenBank/DDBJ databases">
        <title>Characteristics and genome of n-alkane degrading marine bacteria Gordonia iterans isolated from crude oil contaminated in Tae-an, South Korea.</title>
        <authorList>
            <person name="Lee S.-S."/>
            <person name="Kim H."/>
        </authorList>
    </citation>
    <scope>NUCLEOTIDE SEQUENCE [LARGE SCALE GENOMIC DNA]</scope>
    <source>
        <strain evidence="13 14">Co17</strain>
    </source>
</reference>
<dbReference type="Pfam" id="PF19298">
    <property type="entry name" value="KshA_C"/>
    <property type="match status" value="1"/>
</dbReference>
<evidence type="ECO:0000256" key="4">
    <source>
        <dbReference type="ARBA" id="ARBA00022963"/>
    </source>
</evidence>
<keyword evidence="3" id="KW-0479">Metal-binding</keyword>
<keyword evidence="2" id="KW-0001">2Fe-2S</keyword>
<comment type="subunit">
    <text evidence="10">Homotrimer. The two-component system 3-ketosteroid-9-alpha-monooxygenase is composed of an oxygenase component KshA and a reductase component KshB.</text>
</comment>
<evidence type="ECO:0000313" key="13">
    <source>
        <dbReference type="EMBL" id="AVL99614.1"/>
    </source>
</evidence>
<keyword evidence="4" id="KW-0442">Lipid degradation</keyword>
<dbReference type="EMBL" id="CP027433">
    <property type="protein sequence ID" value="AVL99614.1"/>
    <property type="molecule type" value="Genomic_DNA"/>
</dbReference>
<dbReference type="GO" id="GO:0004497">
    <property type="term" value="F:monooxygenase activity"/>
    <property type="evidence" value="ECO:0007669"/>
    <property type="project" value="UniProtKB-ARBA"/>
</dbReference>
<dbReference type="GO" id="GO:0016042">
    <property type="term" value="P:lipid catabolic process"/>
    <property type="evidence" value="ECO:0007669"/>
    <property type="project" value="UniProtKB-KW"/>
</dbReference>
<sequence>MTTTESGVREIDTGTPPTRFARGWHCIGLAEEYTDGKPHSLEIFGTKLVVWADSTGQIKALDAFCRHMGADLGRGTVRGDNIACPFHGWQWNGKGRCAQVPYAKRNPKLAKTRTWPTMIRNGQAFVYNDPEGNPPPEDCVIPELPEHGSDEWTSWTWNKLVITGSNCREIIDNVVDMAHFFYVHYALPDYFKNVFEGQTAAQYMNSHGRPDVGISAAYGDTRLESIAAYYGPSYMLNPMVQYYGEYAVETILTNCHYPIDANSFVLMFGVMAKVPQGLSPEQADKMAEKITAGIEVGFLQDVEIWKHKTRIDNPLLVEEDGPVYQLRRWYEQFYVDADDVTDEMTDRFEYEIDTAKALENWNVEIQENLRRQAQEKDATQAREAAAGSTPEDSSVR</sequence>
<dbReference type="GO" id="GO:0051537">
    <property type="term" value="F:2 iron, 2 sulfur cluster binding"/>
    <property type="evidence" value="ECO:0007669"/>
    <property type="project" value="UniProtKB-KW"/>
</dbReference>
<evidence type="ECO:0000256" key="11">
    <source>
        <dbReference type="SAM" id="MobiDB-lite"/>
    </source>
</evidence>
<gene>
    <name evidence="13" type="ORF">C6V83_04270</name>
</gene>
<dbReference type="Pfam" id="PF00355">
    <property type="entry name" value="Rieske"/>
    <property type="match status" value="1"/>
</dbReference>
<keyword evidence="7" id="KW-0411">Iron-sulfur</keyword>
<keyword evidence="6" id="KW-0408">Iron</keyword>
<evidence type="ECO:0000256" key="3">
    <source>
        <dbReference type="ARBA" id="ARBA00022723"/>
    </source>
</evidence>
<evidence type="ECO:0000313" key="14">
    <source>
        <dbReference type="Proteomes" id="UP000239814"/>
    </source>
</evidence>
<evidence type="ECO:0000256" key="5">
    <source>
        <dbReference type="ARBA" id="ARBA00023002"/>
    </source>
</evidence>
<comment type="cofactor">
    <cofactor evidence="1">
        <name>Fe cation</name>
        <dbReference type="ChEBI" id="CHEBI:24875"/>
    </cofactor>
</comment>
<dbReference type="InterPro" id="IPR045605">
    <property type="entry name" value="KshA-like_C"/>
</dbReference>
<dbReference type="KEGG" id="git:C6V83_04270"/>
<feature type="compositionally biased region" description="Basic and acidic residues" evidence="11">
    <location>
        <begin position="371"/>
        <end position="380"/>
    </location>
</feature>
<dbReference type="RefSeq" id="WP_105941349.1">
    <property type="nucleotide sequence ID" value="NZ_CP027433.1"/>
</dbReference>
<dbReference type="PANTHER" id="PTHR21266:SF60">
    <property type="entry name" value="3-KETOSTEROID-9-ALPHA-MONOOXYGENASE, OXYGENASE COMPONENT"/>
    <property type="match status" value="1"/>
</dbReference>
<dbReference type="PROSITE" id="PS51296">
    <property type="entry name" value="RIESKE"/>
    <property type="match status" value="1"/>
</dbReference>